<reference evidence="1 2" key="1">
    <citation type="submission" date="2023-04" db="EMBL/GenBank/DDBJ databases">
        <title>Forest soil microbial communities from Buena Vista Peninsula, Colon Province, Panama.</title>
        <authorList>
            <person name="Bouskill N."/>
        </authorList>
    </citation>
    <scope>NUCLEOTIDE SEQUENCE [LARGE SCALE GENOMIC DNA]</scope>
    <source>
        <strain evidence="1 2">GGS1</strain>
    </source>
</reference>
<proteinExistence type="predicted"/>
<keyword evidence="2" id="KW-1185">Reference proteome</keyword>
<organism evidence="1 2">
    <name type="scientific">Streptomyces pseudovenezuelae</name>
    <dbReference type="NCBI Taxonomy" id="67350"/>
    <lineage>
        <taxon>Bacteria</taxon>
        <taxon>Bacillati</taxon>
        <taxon>Actinomycetota</taxon>
        <taxon>Actinomycetes</taxon>
        <taxon>Kitasatosporales</taxon>
        <taxon>Streptomycetaceae</taxon>
        <taxon>Streptomyces</taxon>
        <taxon>Streptomyces aurantiacus group</taxon>
    </lineage>
</organism>
<name>A0ABT6LEV3_9ACTN</name>
<gene>
    <name evidence="1" type="ORF">M2283_001167</name>
</gene>
<accession>A0ABT6LEV3</accession>
<comment type="caution">
    <text evidence="1">The sequence shown here is derived from an EMBL/GenBank/DDBJ whole genome shotgun (WGS) entry which is preliminary data.</text>
</comment>
<evidence type="ECO:0000313" key="2">
    <source>
        <dbReference type="Proteomes" id="UP001160499"/>
    </source>
</evidence>
<dbReference type="Gene3D" id="3.40.50.150">
    <property type="entry name" value="Vaccinia Virus protein VP39"/>
    <property type="match status" value="1"/>
</dbReference>
<dbReference type="RefSeq" id="WP_280874927.1">
    <property type="nucleotide sequence ID" value="NZ_JARXVH010000002.1"/>
</dbReference>
<protein>
    <recommendedName>
        <fullName evidence="3">Methyltransferase type 11</fullName>
    </recommendedName>
</protein>
<dbReference type="EMBL" id="JARXVH010000002">
    <property type="protein sequence ID" value="MDH6213884.1"/>
    <property type="molecule type" value="Genomic_DNA"/>
</dbReference>
<evidence type="ECO:0008006" key="3">
    <source>
        <dbReference type="Google" id="ProtNLM"/>
    </source>
</evidence>
<sequence length="267" mass="30655">MNRHEFLRELHKATANRNYLEIGVNDGRSLALSRVPSIAIDPAFKVVTEVRNDVHLVKATSDDFFKRNNPLAHLRSGRHPLRNLRRGRKPFGYWRRTTLDLSFIDGMHLFEYALRDFINVEKHSDWASVIVFDDMLPRSVDEAARDRHTKYWTGDVYKVVEILNRYRPDLVTVLVDTQPTGQLVVFGADHTNTVLSDKYDEIIAEFEVPDPQKVPEAILERVQAVQPDALTGADFWRPLVRARNLGLGRSRGWKPLHSALEKVTGGH</sequence>
<evidence type="ECO:0000313" key="1">
    <source>
        <dbReference type="EMBL" id="MDH6213884.1"/>
    </source>
</evidence>
<dbReference type="Proteomes" id="UP001160499">
    <property type="component" value="Unassembled WGS sequence"/>
</dbReference>
<dbReference type="InterPro" id="IPR029063">
    <property type="entry name" value="SAM-dependent_MTases_sf"/>
</dbReference>